<keyword evidence="5" id="KW-0720">Serine protease</keyword>
<reference evidence="8 9" key="1">
    <citation type="journal article" date="2017" name="Genome Announc.">
        <title>Genome sequence of the saprophytic ascomycete Epicoccum nigrum ICMP 19927 strain isolated from New Zealand.</title>
        <authorList>
            <person name="Fokin M."/>
            <person name="Fleetwood D."/>
            <person name="Weir B.S."/>
            <person name="Villas-Boas S.G."/>
        </authorList>
    </citation>
    <scope>NUCLEOTIDE SEQUENCE [LARGE SCALE GENOMIC DNA]</scope>
    <source>
        <strain evidence="8 9">ICMP 19927</strain>
    </source>
</reference>
<keyword evidence="2" id="KW-0645">Protease</keyword>
<dbReference type="InParanoid" id="A0A1Y2MCT9"/>
<name>A0A1Y2MCT9_EPING</name>
<dbReference type="PANTHER" id="PTHR42776:SF13">
    <property type="entry name" value="DIPEPTIDYL-PEPTIDASE 5"/>
    <property type="match status" value="1"/>
</dbReference>
<evidence type="ECO:0000313" key="8">
    <source>
        <dbReference type="EMBL" id="OSS53953.1"/>
    </source>
</evidence>
<dbReference type="FunFam" id="3.40.50.1820:FF:000028">
    <property type="entry name" value="S9 family peptidase"/>
    <property type="match status" value="1"/>
</dbReference>
<evidence type="ECO:0000256" key="2">
    <source>
        <dbReference type="ARBA" id="ARBA00022670"/>
    </source>
</evidence>
<evidence type="ECO:0000259" key="7">
    <source>
        <dbReference type="Pfam" id="PF00326"/>
    </source>
</evidence>
<dbReference type="Gene3D" id="2.120.10.30">
    <property type="entry name" value="TolB, C-terminal domain"/>
    <property type="match status" value="1"/>
</dbReference>
<accession>A0A1Y2MCT9</accession>
<keyword evidence="4" id="KW-0378">Hydrolase</keyword>
<evidence type="ECO:0000256" key="3">
    <source>
        <dbReference type="ARBA" id="ARBA00022729"/>
    </source>
</evidence>
<protein>
    <recommendedName>
        <fullName evidence="6">Dipeptidyl-peptidase V</fullName>
    </recommendedName>
</protein>
<dbReference type="InterPro" id="IPR011042">
    <property type="entry name" value="6-blade_b-propeller_TolB-like"/>
</dbReference>
<dbReference type="InterPro" id="IPR001375">
    <property type="entry name" value="Peptidase_S9_cat"/>
</dbReference>
<sequence length="814" mass="90940">MRLFVFSPRVVGSGASSRRLATLWASPTRGQHRSRRDLHVSGHDAVTQVQLQQVREVRGMTVIRQSAPCMHYQPRSLPLAQRRLYSVSTSPERETDNMAAKFTPKVLLSAPRRSEGIPNSSASKVLYSVSTYSFEEHEKKSEIRILDVASQQTSLVTDDKSAGEPIWIDDDTVLLLKSGDDGVTTVLVGQADSFEDSKYTAGIVEGPIGDLKTYKLSEDEIAFAVSGKAKPDGTLYNPEKAEKPRTSGKLYKSMFVRHWDHYVTENRNAIWLGKLTKKDGKFELSKLRNALKGSKLESPIDPFGGKDHFDISKNGLVFTAKDPDLNPALHTKTRIYVSAHPEFWSSDKSDIQAVDLAKAHHGFEGACTSPVFSNSGKMIAFLAMRTDGYESDKNQAFIIHDYSKLEAVTLLYATKDGKGKWDRSPQSISWSPDDWHLYFTAEEHGRGSLFHAGPPKRPGEDSPLPTVLVKGGNVADVKVLSSGDLFISSNSLIENSLYSFVPVGDQKNHENVYTLPLSEKSSESNDLTTTYISSNTRSGSMFGLSRSQIDEIHWKGAGHNTSVHAWVVKPSNFSSSKTYPLAYLIHGGPQGAWEDSWSTRWNPAVFAEQGYVVICPNPTGSTSYGQAFTDAIQGQWGGLPYEDLVLGFDYIKHNLSYVDTQRAVALGASYGGYMMNWIQGHPLGRHFKALVTHDGVFSMASQMSSEELYFPFHDLQGAPWKHRADWEKWDPSRHTEHWQTPHLIIHSELDYRLLIGEGLAAFHTLQSRGVESQFLTFPDENHWVLKHENSLLWHETVFNFINPKVGLEPLTNEE</sequence>
<dbReference type="SUPFAM" id="SSF53474">
    <property type="entry name" value="alpha/beta-Hydrolases"/>
    <property type="match status" value="1"/>
</dbReference>
<evidence type="ECO:0000256" key="1">
    <source>
        <dbReference type="ARBA" id="ARBA00010040"/>
    </source>
</evidence>
<dbReference type="Gene3D" id="3.40.50.1820">
    <property type="entry name" value="alpha/beta hydrolase"/>
    <property type="match status" value="1"/>
</dbReference>
<dbReference type="PANTHER" id="PTHR42776">
    <property type="entry name" value="SERINE PEPTIDASE S9 FAMILY MEMBER"/>
    <property type="match status" value="1"/>
</dbReference>
<evidence type="ECO:0000256" key="5">
    <source>
        <dbReference type="ARBA" id="ARBA00022825"/>
    </source>
</evidence>
<comment type="similarity">
    <text evidence="1">Belongs to the peptidase S9C family.</text>
</comment>
<dbReference type="STRING" id="105696.A0A1Y2MCT9"/>
<evidence type="ECO:0000256" key="6">
    <source>
        <dbReference type="ARBA" id="ARBA00032829"/>
    </source>
</evidence>
<organism evidence="8 9">
    <name type="scientific">Epicoccum nigrum</name>
    <name type="common">Soil fungus</name>
    <name type="synonym">Epicoccum purpurascens</name>
    <dbReference type="NCBI Taxonomy" id="105696"/>
    <lineage>
        <taxon>Eukaryota</taxon>
        <taxon>Fungi</taxon>
        <taxon>Dikarya</taxon>
        <taxon>Ascomycota</taxon>
        <taxon>Pezizomycotina</taxon>
        <taxon>Dothideomycetes</taxon>
        <taxon>Pleosporomycetidae</taxon>
        <taxon>Pleosporales</taxon>
        <taxon>Pleosporineae</taxon>
        <taxon>Didymellaceae</taxon>
        <taxon>Epicoccum</taxon>
    </lineage>
</organism>
<dbReference type="SUPFAM" id="SSF82171">
    <property type="entry name" value="DPP6 N-terminal domain-like"/>
    <property type="match status" value="1"/>
</dbReference>
<dbReference type="EMBL" id="KZ107838">
    <property type="protein sequence ID" value="OSS53953.1"/>
    <property type="molecule type" value="Genomic_DNA"/>
</dbReference>
<evidence type="ECO:0000256" key="4">
    <source>
        <dbReference type="ARBA" id="ARBA00022801"/>
    </source>
</evidence>
<gene>
    <name evidence="8" type="ORF">B5807_00962</name>
</gene>
<dbReference type="Proteomes" id="UP000193240">
    <property type="component" value="Unassembled WGS sequence"/>
</dbReference>
<dbReference type="InterPro" id="IPR029058">
    <property type="entry name" value="AB_hydrolase_fold"/>
</dbReference>
<dbReference type="Pfam" id="PF00326">
    <property type="entry name" value="Peptidase_S9"/>
    <property type="match status" value="1"/>
</dbReference>
<dbReference type="OMA" id="YKHWDEW"/>
<keyword evidence="9" id="KW-1185">Reference proteome</keyword>
<dbReference type="GO" id="GO:0006508">
    <property type="term" value="P:proteolysis"/>
    <property type="evidence" value="ECO:0007669"/>
    <property type="project" value="UniProtKB-KW"/>
</dbReference>
<dbReference type="GO" id="GO:0004252">
    <property type="term" value="F:serine-type endopeptidase activity"/>
    <property type="evidence" value="ECO:0007669"/>
    <property type="project" value="TreeGrafter"/>
</dbReference>
<evidence type="ECO:0000313" key="9">
    <source>
        <dbReference type="Proteomes" id="UP000193240"/>
    </source>
</evidence>
<proteinExistence type="inferred from homology"/>
<keyword evidence="3" id="KW-0732">Signal</keyword>
<dbReference type="AlphaFoldDB" id="A0A1Y2MCT9"/>
<feature type="domain" description="Peptidase S9 prolyl oligopeptidase catalytic" evidence="7">
    <location>
        <begin position="597"/>
        <end position="805"/>
    </location>
</feature>